<dbReference type="InterPro" id="IPR002081">
    <property type="entry name" value="Cryptochrome/DNA_photolyase_1"/>
</dbReference>
<dbReference type="EMBL" id="RQYT01000031">
    <property type="protein sequence ID" value="RRD48730.1"/>
    <property type="molecule type" value="Genomic_DNA"/>
</dbReference>
<feature type="binding site" evidence="3">
    <location>
        <position position="249"/>
    </location>
    <ligand>
        <name>FAD</name>
        <dbReference type="ChEBI" id="CHEBI:57692"/>
    </ligand>
</feature>
<keyword evidence="1 3" id="KW-0285">Flavoprotein</keyword>
<dbReference type="InterPro" id="IPR036134">
    <property type="entry name" value="Crypto/Photolyase_FAD-like_sf"/>
</dbReference>
<dbReference type="InterPro" id="IPR005101">
    <property type="entry name" value="Cryptochr/Photolyase_FAD-bd"/>
</dbReference>
<dbReference type="Proteomes" id="UP000280935">
    <property type="component" value="Unassembled WGS sequence"/>
</dbReference>
<keyword evidence="4" id="KW-0157">Chromophore</keyword>
<comment type="cofactor">
    <cofactor evidence="3">
        <name>FAD</name>
        <dbReference type="ChEBI" id="CHEBI:57692"/>
    </cofactor>
    <text evidence="3">Binds 1 FAD per subunit.</text>
</comment>
<keyword evidence="7" id="KW-0456">Lyase</keyword>
<dbReference type="Pfam" id="PF00875">
    <property type="entry name" value="DNA_photolyase"/>
    <property type="match status" value="1"/>
</dbReference>
<dbReference type="AlphaFoldDB" id="A0A3P1WTN5"/>
<dbReference type="GO" id="GO:0071949">
    <property type="term" value="F:FAD binding"/>
    <property type="evidence" value="ECO:0007669"/>
    <property type="project" value="TreeGrafter"/>
</dbReference>
<gene>
    <name evidence="7" type="ORF">EII35_11480</name>
</gene>
<dbReference type="PROSITE" id="PS51645">
    <property type="entry name" value="PHR_CRY_ALPHA_BETA"/>
    <property type="match status" value="1"/>
</dbReference>
<dbReference type="GO" id="GO:0003904">
    <property type="term" value="F:deoxyribodipyrimidine photo-lyase activity"/>
    <property type="evidence" value="ECO:0007669"/>
    <property type="project" value="TreeGrafter"/>
</dbReference>
<dbReference type="SUPFAM" id="SSF48173">
    <property type="entry name" value="Cryptochrome/photolyase FAD-binding domain"/>
    <property type="match status" value="1"/>
</dbReference>
<evidence type="ECO:0000256" key="4">
    <source>
        <dbReference type="RuleBase" id="RU004182"/>
    </source>
</evidence>
<keyword evidence="2 3" id="KW-0274">FAD</keyword>
<evidence type="ECO:0000313" key="8">
    <source>
        <dbReference type="Proteomes" id="UP000280935"/>
    </source>
</evidence>
<dbReference type="PANTHER" id="PTHR11455:SF9">
    <property type="entry name" value="CRYPTOCHROME CIRCADIAN CLOCK 5 ISOFORM X1"/>
    <property type="match status" value="1"/>
</dbReference>
<feature type="binding site" evidence="3">
    <location>
        <begin position="262"/>
        <end position="266"/>
    </location>
    <ligand>
        <name>FAD</name>
        <dbReference type="ChEBI" id="CHEBI:57692"/>
    </ligand>
</feature>
<evidence type="ECO:0000256" key="3">
    <source>
        <dbReference type="PIRSR" id="PIRSR602081-1"/>
    </source>
</evidence>
<feature type="domain" description="Photolyase/cryptochrome alpha/beta" evidence="6">
    <location>
        <begin position="1"/>
        <end position="145"/>
    </location>
</feature>
<dbReference type="PANTHER" id="PTHR11455">
    <property type="entry name" value="CRYPTOCHROME"/>
    <property type="match status" value="1"/>
</dbReference>
<name>A0A3P1WTN5_9ACTN</name>
<feature type="binding site" evidence="3">
    <location>
        <position position="296"/>
    </location>
    <ligand>
        <name>FAD</name>
        <dbReference type="ChEBI" id="CHEBI:57692"/>
    </ligand>
</feature>
<evidence type="ECO:0000256" key="2">
    <source>
        <dbReference type="ARBA" id="ARBA00022827"/>
    </source>
</evidence>
<dbReference type="OrthoDB" id="9772484at2"/>
<dbReference type="InterPro" id="IPR014729">
    <property type="entry name" value="Rossmann-like_a/b/a_fold"/>
</dbReference>
<feature type="region of interest" description="Disordered" evidence="5">
    <location>
        <begin position="250"/>
        <end position="270"/>
    </location>
</feature>
<evidence type="ECO:0000256" key="5">
    <source>
        <dbReference type="SAM" id="MobiDB-lite"/>
    </source>
</evidence>
<proteinExistence type="inferred from homology"/>
<accession>A0A3P1WTN5</accession>
<dbReference type="RefSeq" id="WP_125228610.1">
    <property type="nucleotide sequence ID" value="NZ_RQYT01000031.1"/>
</dbReference>
<dbReference type="Gene3D" id="1.10.579.10">
    <property type="entry name" value="DNA Cyclobutane Dipyrimidine Photolyase, subunit A, domain 3"/>
    <property type="match status" value="1"/>
</dbReference>
<dbReference type="InterPro" id="IPR036155">
    <property type="entry name" value="Crypto/Photolyase_N_sf"/>
</dbReference>
<comment type="similarity">
    <text evidence="4">Belongs to the DNA photolyase family.</text>
</comment>
<evidence type="ECO:0000313" key="7">
    <source>
        <dbReference type="EMBL" id="RRD48730.1"/>
    </source>
</evidence>
<organism evidence="7 8">
    <name type="scientific">Arachnia propionica</name>
    <dbReference type="NCBI Taxonomy" id="1750"/>
    <lineage>
        <taxon>Bacteria</taxon>
        <taxon>Bacillati</taxon>
        <taxon>Actinomycetota</taxon>
        <taxon>Actinomycetes</taxon>
        <taxon>Propionibacteriales</taxon>
        <taxon>Propionibacteriaceae</taxon>
        <taxon>Arachnia</taxon>
    </lineage>
</organism>
<dbReference type="InterPro" id="IPR006050">
    <property type="entry name" value="DNA_photolyase_N"/>
</dbReference>
<dbReference type="Gene3D" id="1.25.40.80">
    <property type="match status" value="1"/>
</dbReference>
<dbReference type="GO" id="GO:0009416">
    <property type="term" value="P:response to light stimulus"/>
    <property type="evidence" value="ECO:0007669"/>
    <property type="project" value="TreeGrafter"/>
</dbReference>
<evidence type="ECO:0000259" key="6">
    <source>
        <dbReference type="PROSITE" id="PS51645"/>
    </source>
</evidence>
<dbReference type="PRINTS" id="PR00147">
    <property type="entry name" value="DNAPHOTLYASE"/>
</dbReference>
<feature type="binding site" evidence="3">
    <location>
        <begin position="396"/>
        <end position="398"/>
    </location>
    <ligand>
        <name>FAD</name>
        <dbReference type="ChEBI" id="CHEBI:57692"/>
    </ligand>
</feature>
<reference evidence="7 8" key="1">
    <citation type="submission" date="2018-11" db="EMBL/GenBank/DDBJ databases">
        <title>Genomes From Bacteria Associated with the Canine Oral Cavity: a Test Case for Automated Genome-Based Taxonomic Assignment.</title>
        <authorList>
            <person name="Coil D.A."/>
            <person name="Jospin G."/>
            <person name="Darling A.E."/>
            <person name="Wallis C."/>
            <person name="Davis I.J."/>
            <person name="Harris S."/>
            <person name="Eisen J.A."/>
            <person name="Holcombe L.J."/>
            <person name="O'Flynn C."/>
        </authorList>
    </citation>
    <scope>NUCLEOTIDE SEQUENCE [LARGE SCALE GENOMIC DNA]</scope>
    <source>
        <strain evidence="7 8">OH2822_COT-296</strain>
    </source>
</reference>
<dbReference type="GO" id="GO:0003677">
    <property type="term" value="F:DNA binding"/>
    <property type="evidence" value="ECO:0007669"/>
    <property type="project" value="TreeGrafter"/>
</dbReference>
<sequence>MTTLLWLRDDLRLTDHEALSASSDDARAHDGCVVALWIREQLPDSAEPGLGARPLGARPLGAASRWWTHRSLAELAPRLAELGIPLLFTRGDPREIVPRVAHALGASTVRWSRRYAPGARALDAMVKSAVLQSGIRAHSHPGALLVEPWLVSTASGGHYSVFTPFHRAAAAVPTGPLRAVPSLLPEPDAAIRDAMARLAADRVTCSLDELGLLDHSPPWWRDTVEQHWCPGELAALERLDRTNTWLGSYATSRDLPADPDSTSRLSPHLRSGEISPRTLLLAAQGRSLPSKDVTAWVRQLYWREFCWHLTYHVPNLRHRPLRQRFEDFPYQESPELLRAWQRGHTGIDLVDAGMLELWHTGWMHNRVRMVTASLLTKNMLQPWWLGEQWFWDTLVDADEANNPVQWQWVAGCGADAAPYFRVFNPDLQARRHDPDNRYIGRWLSLREPGGITPVVDLAESRRAALEAYEIIRD</sequence>
<dbReference type="Gene3D" id="3.40.50.620">
    <property type="entry name" value="HUPs"/>
    <property type="match status" value="1"/>
</dbReference>
<comment type="caution">
    <text evidence="7">The sequence shown here is derived from an EMBL/GenBank/DDBJ whole genome shotgun (WGS) entry which is preliminary data.</text>
</comment>
<dbReference type="SUPFAM" id="SSF52425">
    <property type="entry name" value="Cryptochrome/photolyase, N-terminal domain"/>
    <property type="match status" value="1"/>
</dbReference>
<dbReference type="Pfam" id="PF03441">
    <property type="entry name" value="FAD_binding_7"/>
    <property type="match status" value="1"/>
</dbReference>
<evidence type="ECO:0000256" key="1">
    <source>
        <dbReference type="ARBA" id="ARBA00022630"/>
    </source>
</evidence>
<protein>
    <submittedName>
        <fullName evidence="7">Deoxyribodipyrimidine photo-lyase</fullName>
    </submittedName>
</protein>